<proteinExistence type="predicted"/>
<reference evidence="1" key="2">
    <citation type="submission" date="2014-03" db="EMBL/GenBank/DDBJ databases">
        <title>The whipworm genome and dual-species transcriptomics of an intimate host-pathogen interaction.</title>
        <authorList>
            <person name="Foth B.J."/>
            <person name="Tsai I.J."/>
            <person name="Reid A.J."/>
            <person name="Bancroft A.J."/>
            <person name="Nichol S."/>
            <person name="Tracey A."/>
            <person name="Holroyd N."/>
            <person name="Cotton J.A."/>
            <person name="Stanley E.J."/>
            <person name="Zarowiecki M."/>
            <person name="Liu J.Z."/>
            <person name="Huckvale T."/>
            <person name="Cooper P.J."/>
            <person name="Grencis R.K."/>
            <person name="Berriman M."/>
        </authorList>
    </citation>
    <scope>NUCLEOTIDE SEQUENCE [LARGE SCALE GENOMIC DNA]</scope>
</reference>
<accession>A0A077Z7Z5</accession>
<sequence>MDDDLFVDNDHEQLALIFIVHVLQKMREKVLGKKWEERQYGRHLKSRNDSVADDAITLYWAERYEKILRGRTHSWLRDLFVPNIGAICHCNAVLLESIAVVMEMLSDNQQSDVLEAVLFMVACAERKIISRHGDNDCRDEEAVKRLIEVLLSADLKRCITFEKALRRKIWMILFIGWVGQVCPRYPTVSCTFQRDDIYHDCW</sequence>
<gene>
    <name evidence="1" type="ORF">TTRE_0000400601</name>
</gene>
<keyword evidence="2" id="KW-1185">Reference proteome</keyword>
<name>A0A077Z7Z5_TRITR</name>
<protein>
    <submittedName>
        <fullName evidence="1">Uncharacterized protein</fullName>
    </submittedName>
</protein>
<reference evidence="1" key="1">
    <citation type="submission" date="2014-01" db="EMBL/GenBank/DDBJ databases">
        <authorList>
            <person name="Aslett M."/>
        </authorList>
    </citation>
    <scope>NUCLEOTIDE SEQUENCE</scope>
</reference>
<organism evidence="1 2">
    <name type="scientific">Trichuris trichiura</name>
    <name type="common">Whipworm</name>
    <name type="synonym">Trichocephalus trichiurus</name>
    <dbReference type="NCBI Taxonomy" id="36087"/>
    <lineage>
        <taxon>Eukaryota</taxon>
        <taxon>Metazoa</taxon>
        <taxon>Ecdysozoa</taxon>
        <taxon>Nematoda</taxon>
        <taxon>Enoplea</taxon>
        <taxon>Dorylaimia</taxon>
        <taxon>Trichinellida</taxon>
        <taxon>Trichuridae</taxon>
        <taxon>Trichuris</taxon>
    </lineage>
</organism>
<dbReference type="OrthoDB" id="77601at2759"/>
<dbReference type="AlphaFoldDB" id="A0A077Z7Z5"/>
<dbReference type="Proteomes" id="UP000030665">
    <property type="component" value="Unassembled WGS sequence"/>
</dbReference>
<evidence type="ECO:0000313" key="1">
    <source>
        <dbReference type="EMBL" id="CDW55733.1"/>
    </source>
</evidence>
<dbReference type="EMBL" id="HG805974">
    <property type="protein sequence ID" value="CDW55733.1"/>
    <property type="molecule type" value="Genomic_DNA"/>
</dbReference>
<evidence type="ECO:0000313" key="2">
    <source>
        <dbReference type="Proteomes" id="UP000030665"/>
    </source>
</evidence>